<feature type="domain" description="Organic solvent tolerance-like N-terminal" evidence="5">
    <location>
        <begin position="48"/>
        <end position="180"/>
    </location>
</feature>
<feature type="domain" description="LptD C-terminal" evidence="6">
    <location>
        <begin position="302"/>
        <end position="670"/>
    </location>
</feature>
<evidence type="ECO:0000256" key="2">
    <source>
        <dbReference type="ARBA" id="ARBA00023136"/>
    </source>
</evidence>
<feature type="chain" id="PRO_5039929637" evidence="4">
    <location>
        <begin position="35"/>
        <end position="739"/>
    </location>
</feature>
<dbReference type="HAMAP" id="MF_01411">
    <property type="entry name" value="LPS_assembly_LptD"/>
    <property type="match status" value="1"/>
</dbReference>
<evidence type="ECO:0000313" key="7">
    <source>
        <dbReference type="EMBL" id="PZP54436.1"/>
    </source>
</evidence>
<dbReference type="GO" id="GO:0009279">
    <property type="term" value="C:cell outer membrane"/>
    <property type="evidence" value="ECO:0007669"/>
    <property type="project" value="InterPro"/>
</dbReference>
<dbReference type="PANTHER" id="PTHR30189">
    <property type="entry name" value="LPS-ASSEMBLY PROTEIN"/>
    <property type="match status" value="1"/>
</dbReference>
<dbReference type="Proteomes" id="UP000249739">
    <property type="component" value="Unassembled WGS sequence"/>
</dbReference>
<evidence type="ECO:0000313" key="8">
    <source>
        <dbReference type="Proteomes" id="UP000249739"/>
    </source>
</evidence>
<dbReference type="EMBL" id="QFOT01000139">
    <property type="protein sequence ID" value="PZP54436.1"/>
    <property type="molecule type" value="Genomic_DNA"/>
</dbReference>
<comment type="caution">
    <text evidence="7">The sequence shown here is derived from an EMBL/GenBank/DDBJ whole genome shotgun (WGS) entry which is preliminary data.</text>
</comment>
<evidence type="ECO:0000256" key="4">
    <source>
        <dbReference type="SAM" id="SignalP"/>
    </source>
</evidence>
<evidence type="ECO:0000256" key="1">
    <source>
        <dbReference type="ARBA" id="ARBA00022729"/>
    </source>
</evidence>
<keyword evidence="2" id="KW-0472">Membrane</keyword>
<keyword evidence="3" id="KW-0998">Cell outer membrane</keyword>
<protein>
    <submittedName>
        <fullName evidence="7">LPS-assembly protein LptD</fullName>
    </submittedName>
</protein>
<name>A0A2W5H8R4_9BACT</name>
<dbReference type="PANTHER" id="PTHR30189:SF1">
    <property type="entry name" value="LPS-ASSEMBLY PROTEIN LPTD"/>
    <property type="match status" value="1"/>
</dbReference>
<accession>A0A2W5H8R4</accession>
<dbReference type="Gene3D" id="2.60.450.10">
    <property type="entry name" value="Lipopolysaccharide (LPS) transport protein A like domain"/>
    <property type="match status" value="1"/>
</dbReference>
<evidence type="ECO:0000259" key="5">
    <source>
        <dbReference type="Pfam" id="PF03968"/>
    </source>
</evidence>
<dbReference type="InterPro" id="IPR005653">
    <property type="entry name" value="OstA-like_N"/>
</dbReference>
<reference evidence="7 8" key="1">
    <citation type="submission" date="2017-08" db="EMBL/GenBank/DDBJ databases">
        <title>Infants hospitalized years apart are colonized by the same room-sourced microbial strains.</title>
        <authorList>
            <person name="Brooks B."/>
            <person name="Olm M.R."/>
            <person name="Firek B.A."/>
            <person name="Baker R."/>
            <person name="Thomas B.C."/>
            <person name="Morowitz M.J."/>
            <person name="Banfield J.F."/>
        </authorList>
    </citation>
    <scope>NUCLEOTIDE SEQUENCE [LARGE SCALE GENOMIC DNA]</scope>
    <source>
        <strain evidence="7">S2_006_000_R2_64</strain>
    </source>
</reference>
<dbReference type="InterPro" id="IPR020889">
    <property type="entry name" value="LipoPS_assembly_LptD"/>
</dbReference>
<dbReference type="Pfam" id="PF03968">
    <property type="entry name" value="LptD_N"/>
    <property type="match status" value="1"/>
</dbReference>
<gene>
    <name evidence="7" type="ORF">DI586_09945</name>
</gene>
<dbReference type="InterPro" id="IPR007543">
    <property type="entry name" value="LptD_C"/>
</dbReference>
<sequence length="739" mass="81610">MILHRIQFKKKLTGLLVATLLSGVALYTIGSGQAATPPQEDPPVDFAAASVEYDEINQKVTALGDVEIIQDGRIVKADRVVYDLKTEVVSAEGNVAVLEKNGDVHFVEKADLAQAMKNGYVKKLQSVLADGSRFTADEGHREDGVRTIMDNATYTPCEPCKANPDKPPSWQIRADKVIHDNEEHSITYRNATLEVAGTPVAYVPYFSHPDGTIKQKSGFLPPIFNASSNLGFSATPQYYWGIDETQDATFGVRAFVEELPMFLGEYRKRFNDAELEISGGLAYSDRTDSSGGEYEYVDEELRGHFFGKGLWDINEKWRAGFDAAMASDDQYMRQFDITSDDVLENKLYLERFDDRNYATLRAFSFQDLRISDRAADQPNVLPEAIVSFLGKPGDTLGGRWSLDASALGLTRDGSGQDVLRGSATAGWERKDILDIGLVNVVSASIRGDAYNVPKRDEDLLGSGDGDSSSTRFYPVLHNVTSYPMVNNFSDEAQVVFEPIVSFTAVSDVKNNTDIPNEDSQDVQLDANNLFEPNRFPGLDRVDDSSHVTYGARTGIHGAEGSLAEVFLGQSYRLDDEDNPFPAGSGLDSQTSNYVGEVRAIYLDRLNLNYRFELSSDDFSSQRHELDASTVIDRFTLSGSYFFARSLEGTDLTTSREQLYGSLAYDFSDEWRSTLSGRYDLSEEDQGLRNAGLLLEYLGQCYTVSASAVRNFTFESTGDAGTEVMLRVGLKNLGEFGSGS</sequence>
<dbReference type="GO" id="GO:0043165">
    <property type="term" value="P:Gram-negative-bacterium-type cell outer membrane assembly"/>
    <property type="evidence" value="ECO:0007669"/>
    <property type="project" value="InterPro"/>
</dbReference>
<dbReference type="AlphaFoldDB" id="A0A2W5H8R4"/>
<proteinExistence type="inferred from homology"/>
<evidence type="ECO:0000259" key="6">
    <source>
        <dbReference type="Pfam" id="PF04453"/>
    </source>
</evidence>
<dbReference type="GO" id="GO:0015920">
    <property type="term" value="P:lipopolysaccharide transport"/>
    <property type="evidence" value="ECO:0007669"/>
    <property type="project" value="InterPro"/>
</dbReference>
<dbReference type="GO" id="GO:1990351">
    <property type="term" value="C:transporter complex"/>
    <property type="evidence" value="ECO:0007669"/>
    <property type="project" value="TreeGrafter"/>
</dbReference>
<evidence type="ECO:0000256" key="3">
    <source>
        <dbReference type="ARBA" id="ARBA00023237"/>
    </source>
</evidence>
<dbReference type="InterPro" id="IPR050218">
    <property type="entry name" value="LptD"/>
</dbReference>
<keyword evidence="1 4" id="KW-0732">Signal</keyword>
<dbReference type="Pfam" id="PF04453">
    <property type="entry name" value="LptD"/>
    <property type="match status" value="1"/>
</dbReference>
<feature type="signal peptide" evidence="4">
    <location>
        <begin position="1"/>
        <end position="34"/>
    </location>
</feature>
<organism evidence="7 8">
    <name type="scientific">Micavibrio aeruginosavorus</name>
    <dbReference type="NCBI Taxonomy" id="349221"/>
    <lineage>
        <taxon>Bacteria</taxon>
        <taxon>Pseudomonadati</taxon>
        <taxon>Bdellovibrionota</taxon>
        <taxon>Bdellovibrionia</taxon>
        <taxon>Bdellovibrionales</taxon>
        <taxon>Pseudobdellovibrionaceae</taxon>
        <taxon>Micavibrio</taxon>
    </lineage>
</organism>